<name>A0ABN8M9W4_9CNID</name>
<keyword evidence="1" id="KW-0175">Coiled coil</keyword>
<reference evidence="3 4" key="1">
    <citation type="submission" date="2022-05" db="EMBL/GenBank/DDBJ databases">
        <authorList>
            <consortium name="Genoscope - CEA"/>
            <person name="William W."/>
        </authorList>
    </citation>
    <scope>NUCLEOTIDE SEQUENCE [LARGE SCALE GENOMIC DNA]</scope>
</reference>
<keyword evidence="4" id="KW-1185">Reference proteome</keyword>
<feature type="coiled-coil region" evidence="1">
    <location>
        <begin position="321"/>
        <end position="348"/>
    </location>
</feature>
<evidence type="ECO:0000313" key="4">
    <source>
        <dbReference type="Proteomes" id="UP001159427"/>
    </source>
</evidence>
<evidence type="ECO:0000256" key="2">
    <source>
        <dbReference type="SAM" id="MobiDB-lite"/>
    </source>
</evidence>
<organism evidence="3 4">
    <name type="scientific">Porites evermanni</name>
    <dbReference type="NCBI Taxonomy" id="104178"/>
    <lineage>
        <taxon>Eukaryota</taxon>
        <taxon>Metazoa</taxon>
        <taxon>Cnidaria</taxon>
        <taxon>Anthozoa</taxon>
        <taxon>Hexacorallia</taxon>
        <taxon>Scleractinia</taxon>
        <taxon>Fungiina</taxon>
        <taxon>Poritidae</taxon>
        <taxon>Porites</taxon>
    </lineage>
</organism>
<evidence type="ECO:0000256" key="1">
    <source>
        <dbReference type="SAM" id="Coils"/>
    </source>
</evidence>
<feature type="region of interest" description="Disordered" evidence="2">
    <location>
        <begin position="34"/>
        <end position="88"/>
    </location>
</feature>
<evidence type="ECO:0000313" key="3">
    <source>
        <dbReference type="EMBL" id="CAH3026408.1"/>
    </source>
</evidence>
<protein>
    <submittedName>
        <fullName evidence="3">Uncharacterized protein</fullName>
    </submittedName>
</protein>
<sequence length="486" mass="55003">MASQNTHSFTASGFGGIEETLQRELDTVQAIYFPPQLDGYSSSDSDGESSDDDRNDDSDTLFEKPTILTNNSHESLHQNPDTNDSVSEDSDKWVRTFLTASCQCSLGPNERACSTLFTEATVSEMRSQCLELTSDQLDLLIIGRLDGHTKERHGMKRSRSQFFVRGHQVCRKMFLFLHCISKKRLENLKAHLRSNGLSPRVHGNEKGTPHNRTPYVSLQHVVSFIENYAEREGLSLPGRVPGYKTFRRVKLLPTATTKAELWRCYKHAAEIGGYTVVGYTKFVKTWNEFLPFIKIMQPSTDLCHTCQKNTEKISGRAGASEEDKIEAVEAHQNHLRKAKREREIYNSAVDASKHFLKGHPNITLLSPSRPCSLQGTVHYSYDYAQQVHYPSNPQQPGPIYFKTARKCGIFGICCEAIPRQINYFIDESVATGKGANATISYVHDFLENHGAGETDVHFHADNCGGQNKNNYVLWYWCWRCIHGQHE</sequence>
<feature type="non-terminal residue" evidence="3">
    <location>
        <position position="486"/>
    </location>
</feature>
<dbReference type="PANTHER" id="PTHR34415">
    <property type="entry name" value="INTEGRASE CATALYTIC DOMAIN-CONTAINING PROTEIN"/>
    <property type="match status" value="1"/>
</dbReference>
<dbReference type="Proteomes" id="UP001159427">
    <property type="component" value="Unassembled WGS sequence"/>
</dbReference>
<feature type="compositionally biased region" description="Acidic residues" evidence="2">
    <location>
        <begin position="45"/>
        <end position="60"/>
    </location>
</feature>
<accession>A0ABN8M9W4</accession>
<proteinExistence type="predicted"/>
<gene>
    <name evidence="3" type="ORF">PEVE_00028999</name>
</gene>
<dbReference type="PANTHER" id="PTHR34415:SF1">
    <property type="entry name" value="INTEGRASE CATALYTIC DOMAIN-CONTAINING PROTEIN"/>
    <property type="match status" value="1"/>
</dbReference>
<feature type="compositionally biased region" description="Polar residues" evidence="2">
    <location>
        <begin position="67"/>
        <end position="85"/>
    </location>
</feature>
<comment type="caution">
    <text evidence="3">The sequence shown here is derived from an EMBL/GenBank/DDBJ whole genome shotgun (WGS) entry which is preliminary data.</text>
</comment>
<dbReference type="EMBL" id="CALNXI010000403">
    <property type="protein sequence ID" value="CAH3026408.1"/>
    <property type="molecule type" value="Genomic_DNA"/>
</dbReference>